<dbReference type="RefSeq" id="WP_209707087.1">
    <property type="nucleotide sequence ID" value="NZ_JAGIOO010000001.1"/>
</dbReference>
<feature type="chain" id="PRO_5045993652" evidence="7">
    <location>
        <begin position="29"/>
        <end position="383"/>
    </location>
</feature>
<dbReference type="InterPro" id="IPR036852">
    <property type="entry name" value="Peptidase_S8/S53_dom_sf"/>
</dbReference>
<dbReference type="PRINTS" id="PR00723">
    <property type="entry name" value="SUBTILISIN"/>
</dbReference>
<name>A0ABS5AD01_9PSEU</name>
<gene>
    <name evidence="9" type="ORF">JOF53_003344</name>
</gene>
<dbReference type="InterPro" id="IPR022398">
    <property type="entry name" value="Peptidase_S8_His-AS"/>
</dbReference>
<dbReference type="PANTHER" id="PTHR43806:SF11">
    <property type="entry name" value="CEREVISIN-RELATED"/>
    <property type="match status" value="1"/>
</dbReference>
<dbReference type="Gene3D" id="3.40.50.200">
    <property type="entry name" value="Peptidase S8/S53 domain"/>
    <property type="match status" value="1"/>
</dbReference>
<dbReference type="GO" id="GO:0008233">
    <property type="term" value="F:peptidase activity"/>
    <property type="evidence" value="ECO:0007669"/>
    <property type="project" value="UniProtKB-KW"/>
</dbReference>
<dbReference type="InterPro" id="IPR023828">
    <property type="entry name" value="Peptidase_S8_Ser-AS"/>
</dbReference>
<dbReference type="Pfam" id="PF00082">
    <property type="entry name" value="Peptidase_S8"/>
    <property type="match status" value="1"/>
</dbReference>
<evidence type="ECO:0000313" key="9">
    <source>
        <dbReference type="EMBL" id="MBP2474472.1"/>
    </source>
</evidence>
<dbReference type="PROSITE" id="PS00137">
    <property type="entry name" value="SUBTILASE_HIS"/>
    <property type="match status" value="1"/>
</dbReference>
<dbReference type="InterPro" id="IPR034193">
    <property type="entry name" value="PCSK9_ProteinaseK-like"/>
</dbReference>
<evidence type="ECO:0000256" key="4">
    <source>
        <dbReference type="ARBA" id="ARBA00022825"/>
    </source>
</evidence>
<feature type="active site" description="Charge relay system" evidence="5">
    <location>
        <position position="144"/>
    </location>
</feature>
<dbReference type="Gene3D" id="3.30.70.80">
    <property type="entry name" value="Peptidase S8 propeptide/proteinase inhibitor I9"/>
    <property type="match status" value="1"/>
</dbReference>
<proteinExistence type="inferred from homology"/>
<dbReference type="InterPro" id="IPR037045">
    <property type="entry name" value="S8pro/Inhibitor_I9_sf"/>
</dbReference>
<accession>A0ABS5AD01</accession>
<feature type="domain" description="Peptidase S8/S53" evidence="8">
    <location>
        <begin position="135"/>
        <end position="364"/>
    </location>
</feature>
<feature type="active site" description="Charge relay system" evidence="5">
    <location>
        <position position="177"/>
    </location>
</feature>
<protein>
    <submittedName>
        <fullName evidence="9">Subtilisin family serine protease</fullName>
    </submittedName>
</protein>
<keyword evidence="7" id="KW-0732">Signal</keyword>
<dbReference type="PANTHER" id="PTHR43806">
    <property type="entry name" value="PEPTIDASE S8"/>
    <property type="match status" value="1"/>
</dbReference>
<dbReference type="InterPro" id="IPR015500">
    <property type="entry name" value="Peptidase_S8_subtilisin-rel"/>
</dbReference>
<keyword evidence="3 5" id="KW-0378">Hydrolase</keyword>
<evidence type="ECO:0000256" key="3">
    <source>
        <dbReference type="ARBA" id="ARBA00022801"/>
    </source>
</evidence>
<dbReference type="Proteomes" id="UP001519363">
    <property type="component" value="Unassembled WGS sequence"/>
</dbReference>
<evidence type="ECO:0000256" key="2">
    <source>
        <dbReference type="ARBA" id="ARBA00022670"/>
    </source>
</evidence>
<dbReference type="GO" id="GO:0006508">
    <property type="term" value="P:proteolysis"/>
    <property type="evidence" value="ECO:0007669"/>
    <property type="project" value="UniProtKB-KW"/>
</dbReference>
<evidence type="ECO:0000256" key="7">
    <source>
        <dbReference type="SAM" id="SignalP"/>
    </source>
</evidence>
<dbReference type="EMBL" id="JAGIOO010000001">
    <property type="protein sequence ID" value="MBP2474472.1"/>
    <property type="molecule type" value="Genomic_DNA"/>
</dbReference>
<keyword evidence="4 5" id="KW-0720">Serine protease</keyword>
<sequence length="383" mass="38439">MRKFTVVLGLATMAASLTTGLGSANAEADFVPAKQPVPGSFIVTLADSPSDASADALASRYGGTLQETYTAALKGFHVRGLSPRQARQLAADPAVRRVYQDGTARIAQDNATWGIDRSDQRNLPLDRKYNGVGTGAGVTVYVIDTGVRKSHSEFGGRASHGADFIGDGQNGNDCNGHGTHVAGTVAGKTWGIAKEAKVVAVRALGCNGSAPDSAAVSGMEWITKNGVKPGVVNMSLGMDNVGVGDEALKASVAAGFTYVVAAGNSSADACGVSPARVPEAITVGATGRTDSRAGFSNHGRCLDLFAPGESITSASHSGDTGTATMSGTSMASPHVAGGAALVLGATPGASPAQVASALIGKSTPNVVKNPGSGSPNKLLYVGK</sequence>
<dbReference type="SUPFAM" id="SSF52743">
    <property type="entry name" value="Subtilisin-like"/>
    <property type="match status" value="1"/>
</dbReference>
<dbReference type="InterPro" id="IPR000209">
    <property type="entry name" value="Peptidase_S8/S53_dom"/>
</dbReference>
<keyword evidence="2 5" id="KW-0645">Protease</keyword>
<dbReference type="PROSITE" id="PS00136">
    <property type="entry name" value="SUBTILASE_ASP"/>
    <property type="match status" value="1"/>
</dbReference>
<keyword evidence="10" id="KW-1185">Reference proteome</keyword>
<dbReference type="PROSITE" id="PS00138">
    <property type="entry name" value="SUBTILASE_SER"/>
    <property type="match status" value="1"/>
</dbReference>
<evidence type="ECO:0000313" key="10">
    <source>
        <dbReference type="Proteomes" id="UP001519363"/>
    </source>
</evidence>
<dbReference type="InterPro" id="IPR023827">
    <property type="entry name" value="Peptidase_S8_Asp-AS"/>
</dbReference>
<evidence type="ECO:0000256" key="1">
    <source>
        <dbReference type="ARBA" id="ARBA00011073"/>
    </source>
</evidence>
<reference evidence="9 10" key="1">
    <citation type="submission" date="2021-03" db="EMBL/GenBank/DDBJ databases">
        <title>Sequencing the genomes of 1000 actinobacteria strains.</title>
        <authorList>
            <person name="Klenk H.-P."/>
        </authorList>
    </citation>
    <scope>NUCLEOTIDE SEQUENCE [LARGE SCALE GENOMIC DNA]</scope>
    <source>
        <strain evidence="9 10">DSM 44580</strain>
    </source>
</reference>
<dbReference type="SUPFAM" id="SSF54897">
    <property type="entry name" value="Protease propeptides/inhibitors"/>
    <property type="match status" value="1"/>
</dbReference>
<organism evidence="9 10">
    <name type="scientific">Crossiella equi</name>
    <dbReference type="NCBI Taxonomy" id="130796"/>
    <lineage>
        <taxon>Bacteria</taxon>
        <taxon>Bacillati</taxon>
        <taxon>Actinomycetota</taxon>
        <taxon>Actinomycetes</taxon>
        <taxon>Pseudonocardiales</taxon>
        <taxon>Pseudonocardiaceae</taxon>
        <taxon>Crossiella</taxon>
    </lineage>
</organism>
<evidence type="ECO:0000259" key="8">
    <source>
        <dbReference type="Pfam" id="PF00082"/>
    </source>
</evidence>
<comment type="similarity">
    <text evidence="1 5 6">Belongs to the peptidase S8 family.</text>
</comment>
<dbReference type="CDD" id="cd04077">
    <property type="entry name" value="Peptidases_S8_PCSK9_ProteinaseK_like"/>
    <property type="match status" value="1"/>
</dbReference>
<feature type="active site" description="Charge relay system" evidence="5">
    <location>
        <position position="329"/>
    </location>
</feature>
<comment type="caution">
    <text evidence="9">The sequence shown here is derived from an EMBL/GenBank/DDBJ whole genome shotgun (WGS) entry which is preliminary data.</text>
</comment>
<feature type="signal peptide" evidence="7">
    <location>
        <begin position="1"/>
        <end position="28"/>
    </location>
</feature>
<dbReference type="PROSITE" id="PS51892">
    <property type="entry name" value="SUBTILASE"/>
    <property type="match status" value="1"/>
</dbReference>
<evidence type="ECO:0000256" key="6">
    <source>
        <dbReference type="RuleBase" id="RU003355"/>
    </source>
</evidence>
<evidence type="ECO:0000256" key="5">
    <source>
        <dbReference type="PROSITE-ProRule" id="PRU01240"/>
    </source>
</evidence>
<dbReference type="InterPro" id="IPR050131">
    <property type="entry name" value="Peptidase_S8_subtilisin-like"/>
</dbReference>